<dbReference type="InterPro" id="IPR050930">
    <property type="entry name" value="MFS_Vesicular_Transporter"/>
</dbReference>
<evidence type="ECO:0000313" key="9">
    <source>
        <dbReference type="Proteomes" id="UP001320831"/>
    </source>
</evidence>
<accession>A0ABT2LS84</accession>
<name>A0ABT2LS84_9HYPH</name>
<keyword evidence="2" id="KW-0813">Transport</keyword>
<comment type="caution">
    <text evidence="8">The sequence shown here is derived from an EMBL/GenBank/DDBJ whole genome shotgun (WGS) entry which is preliminary data.</text>
</comment>
<feature type="transmembrane region" description="Helical" evidence="6">
    <location>
        <begin position="219"/>
        <end position="237"/>
    </location>
</feature>
<gene>
    <name evidence="8" type="ORF">N5A92_20445</name>
</gene>
<dbReference type="PANTHER" id="PTHR23506:SF23">
    <property type="entry name" value="GH10249P"/>
    <property type="match status" value="1"/>
</dbReference>
<dbReference type="InterPro" id="IPR011701">
    <property type="entry name" value="MFS"/>
</dbReference>
<keyword evidence="4 6" id="KW-1133">Transmembrane helix</keyword>
<feature type="transmembrane region" description="Helical" evidence="6">
    <location>
        <begin position="249"/>
        <end position="272"/>
    </location>
</feature>
<evidence type="ECO:0000256" key="2">
    <source>
        <dbReference type="ARBA" id="ARBA00022448"/>
    </source>
</evidence>
<feature type="transmembrane region" description="Helical" evidence="6">
    <location>
        <begin position="156"/>
        <end position="178"/>
    </location>
</feature>
<dbReference type="InterPro" id="IPR036259">
    <property type="entry name" value="MFS_trans_sf"/>
</dbReference>
<feature type="transmembrane region" description="Helical" evidence="6">
    <location>
        <begin position="20"/>
        <end position="43"/>
    </location>
</feature>
<feature type="transmembrane region" description="Helical" evidence="6">
    <location>
        <begin position="184"/>
        <end position="207"/>
    </location>
</feature>
<dbReference type="InterPro" id="IPR020846">
    <property type="entry name" value="MFS_dom"/>
</dbReference>
<dbReference type="PROSITE" id="PS50850">
    <property type="entry name" value="MFS"/>
    <property type="match status" value="1"/>
</dbReference>
<evidence type="ECO:0000256" key="1">
    <source>
        <dbReference type="ARBA" id="ARBA00004141"/>
    </source>
</evidence>
<evidence type="ECO:0000313" key="8">
    <source>
        <dbReference type="EMBL" id="MCT7377391.1"/>
    </source>
</evidence>
<keyword evidence="9" id="KW-1185">Reference proteome</keyword>
<dbReference type="Gene3D" id="1.20.1250.20">
    <property type="entry name" value="MFS general substrate transporter like domains"/>
    <property type="match status" value="1"/>
</dbReference>
<dbReference type="EMBL" id="JAOCZP010000007">
    <property type="protein sequence ID" value="MCT7377391.1"/>
    <property type="molecule type" value="Genomic_DNA"/>
</dbReference>
<keyword evidence="3 6" id="KW-0812">Transmembrane</keyword>
<sequence length="279" mass="28174">MTVATTLVGDFFSGAARDRFMGLQAASIGVSGLFFLTGGGLLAEFHWRAPFLIYAIAFVVLPAILIFVPEPTRSSKAEAASSGKAPAVPVLTLPLAAVLSAAVLNSVVFYLMPTQLPFHLLSLAAAAPIFAGVALGATTLASAVVSLQYGRVRGRIGVAGVFAFGFALLAAGFGLVAAAESYAAILPAAVIVGFGLGMVMPNLGSAAMGLAPESHRGRVAGMLTACIFLGQFVSPLISQPLAAQVGYAAAFATGSLAILVAALVALAVAIGASRRRRIA</sequence>
<dbReference type="RefSeq" id="WP_260905871.1">
    <property type="nucleotide sequence ID" value="NZ_JAOCZP010000007.1"/>
</dbReference>
<evidence type="ECO:0000256" key="5">
    <source>
        <dbReference type="ARBA" id="ARBA00023136"/>
    </source>
</evidence>
<feature type="transmembrane region" description="Helical" evidence="6">
    <location>
        <begin position="49"/>
        <end position="68"/>
    </location>
</feature>
<evidence type="ECO:0000256" key="3">
    <source>
        <dbReference type="ARBA" id="ARBA00022692"/>
    </source>
</evidence>
<reference evidence="8 9" key="1">
    <citation type="submission" date="2022-09" db="EMBL/GenBank/DDBJ databases">
        <title>Chelativorans salina sp. nov., a novel slightly halophilic bacterium isolated from a saline lake sediment enrichment.</title>
        <authorList>
            <person name="Gao L."/>
            <person name="Fang B.-Z."/>
            <person name="Li W.-J."/>
        </authorList>
    </citation>
    <scope>NUCLEOTIDE SEQUENCE [LARGE SCALE GENOMIC DNA]</scope>
    <source>
        <strain evidence="8 9">EGI FJ00035</strain>
    </source>
</reference>
<dbReference type="PANTHER" id="PTHR23506">
    <property type="entry name" value="GH10249P"/>
    <property type="match status" value="1"/>
</dbReference>
<proteinExistence type="predicted"/>
<protein>
    <submittedName>
        <fullName evidence="8">MFS transporter</fullName>
    </submittedName>
</protein>
<dbReference type="Pfam" id="PF07690">
    <property type="entry name" value="MFS_1"/>
    <property type="match status" value="1"/>
</dbReference>
<feature type="domain" description="Major facilitator superfamily (MFS) profile" evidence="7">
    <location>
        <begin position="94"/>
        <end position="279"/>
    </location>
</feature>
<feature type="transmembrane region" description="Helical" evidence="6">
    <location>
        <begin position="88"/>
        <end position="112"/>
    </location>
</feature>
<evidence type="ECO:0000256" key="6">
    <source>
        <dbReference type="SAM" id="Phobius"/>
    </source>
</evidence>
<dbReference type="SUPFAM" id="SSF103473">
    <property type="entry name" value="MFS general substrate transporter"/>
    <property type="match status" value="1"/>
</dbReference>
<keyword evidence="5 6" id="KW-0472">Membrane</keyword>
<feature type="transmembrane region" description="Helical" evidence="6">
    <location>
        <begin position="118"/>
        <end position="144"/>
    </location>
</feature>
<comment type="subcellular location">
    <subcellularLocation>
        <location evidence="1">Membrane</location>
        <topology evidence="1">Multi-pass membrane protein</topology>
    </subcellularLocation>
</comment>
<evidence type="ECO:0000256" key="4">
    <source>
        <dbReference type="ARBA" id="ARBA00022989"/>
    </source>
</evidence>
<evidence type="ECO:0000259" key="7">
    <source>
        <dbReference type="PROSITE" id="PS50850"/>
    </source>
</evidence>
<dbReference type="Proteomes" id="UP001320831">
    <property type="component" value="Unassembled WGS sequence"/>
</dbReference>
<organism evidence="8 9">
    <name type="scientific">Chelativorans salis</name>
    <dbReference type="NCBI Taxonomy" id="2978478"/>
    <lineage>
        <taxon>Bacteria</taxon>
        <taxon>Pseudomonadati</taxon>
        <taxon>Pseudomonadota</taxon>
        <taxon>Alphaproteobacteria</taxon>
        <taxon>Hyphomicrobiales</taxon>
        <taxon>Phyllobacteriaceae</taxon>
        <taxon>Chelativorans</taxon>
    </lineage>
</organism>